<comment type="caution">
    <text evidence="8">The sequence shown here is derived from an EMBL/GenBank/DDBJ whole genome shotgun (WGS) entry which is preliminary data.</text>
</comment>
<dbReference type="Proteomes" id="UP001627154">
    <property type="component" value="Unassembled WGS sequence"/>
</dbReference>
<gene>
    <name evidence="8" type="ORF">TKK_020021</name>
</gene>
<proteinExistence type="predicted"/>
<dbReference type="GO" id="GO:0032259">
    <property type="term" value="P:methylation"/>
    <property type="evidence" value="ECO:0007669"/>
    <property type="project" value="UniProtKB-KW"/>
</dbReference>
<dbReference type="Pfam" id="PF00856">
    <property type="entry name" value="SET"/>
    <property type="match status" value="1"/>
</dbReference>
<evidence type="ECO:0000256" key="4">
    <source>
        <dbReference type="ARBA" id="ARBA00022723"/>
    </source>
</evidence>
<keyword evidence="4" id="KW-0479">Metal-binding</keyword>
<evidence type="ECO:0000313" key="9">
    <source>
        <dbReference type="Proteomes" id="UP001627154"/>
    </source>
</evidence>
<dbReference type="InterPro" id="IPR011990">
    <property type="entry name" value="TPR-like_helical_dom_sf"/>
</dbReference>
<keyword evidence="6" id="KW-0862">Zinc</keyword>
<dbReference type="SUPFAM" id="SSF82199">
    <property type="entry name" value="SET domain"/>
    <property type="match status" value="1"/>
</dbReference>
<keyword evidence="9" id="KW-1185">Reference proteome</keyword>
<dbReference type="Gene3D" id="6.10.140.2220">
    <property type="match status" value="1"/>
</dbReference>
<dbReference type="InterPro" id="IPR052097">
    <property type="entry name" value="SET-MYND_domain_protein"/>
</dbReference>
<keyword evidence="2" id="KW-0808">Transferase</keyword>
<dbReference type="SUPFAM" id="SSF48452">
    <property type="entry name" value="TPR-like"/>
    <property type="match status" value="1"/>
</dbReference>
<dbReference type="SUPFAM" id="SSF144232">
    <property type="entry name" value="HIT/MYND zinc finger-like"/>
    <property type="match status" value="1"/>
</dbReference>
<dbReference type="PROSITE" id="PS50280">
    <property type="entry name" value="SET"/>
    <property type="match status" value="1"/>
</dbReference>
<dbReference type="GO" id="GO:0008170">
    <property type="term" value="F:N-methyltransferase activity"/>
    <property type="evidence" value="ECO:0007669"/>
    <property type="project" value="UniProtKB-ARBA"/>
</dbReference>
<dbReference type="PROSITE" id="PS01360">
    <property type="entry name" value="ZF_MYND_1"/>
    <property type="match status" value="1"/>
</dbReference>
<dbReference type="PANTHER" id="PTHR46165:SF2">
    <property type="entry name" value="SET AND MYND DOMAIN-CONTAINING PROTEIN 4"/>
    <property type="match status" value="1"/>
</dbReference>
<evidence type="ECO:0000256" key="1">
    <source>
        <dbReference type="ARBA" id="ARBA00022603"/>
    </source>
</evidence>
<keyword evidence="3" id="KW-0949">S-adenosyl-L-methionine</keyword>
<evidence type="ECO:0000256" key="6">
    <source>
        <dbReference type="ARBA" id="ARBA00022833"/>
    </source>
</evidence>
<dbReference type="Gene3D" id="1.25.40.10">
    <property type="entry name" value="Tetratricopeptide repeat domain"/>
    <property type="match status" value="1"/>
</dbReference>
<protein>
    <recommendedName>
        <fullName evidence="7">SET domain-containing protein</fullName>
    </recommendedName>
</protein>
<accession>A0ABD2VU68</accession>
<feature type="domain" description="SET" evidence="7">
    <location>
        <begin position="180"/>
        <end position="486"/>
    </location>
</feature>
<dbReference type="InterPro" id="IPR001214">
    <property type="entry name" value="SET_dom"/>
</dbReference>
<dbReference type="InterPro" id="IPR002893">
    <property type="entry name" value="Znf_MYND"/>
</dbReference>
<evidence type="ECO:0000256" key="3">
    <source>
        <dbReference type="ARBA" id="ARBA00022691"/>
    </source>
</evidence>
<keyword evidence="1" id="KW-0489">Methyltransferase</keyword>
<evidence type="ECO:0000313" key="8">
    <source>
        <dbReference type="EMBL" id="KAL3384238.1"/>
    </source>
</evidence>
<sequence>MLKQEREFIVNELLSSKFLKDIAARNVHNEAKDPEESDRYRKEGNALYALSGHSAVIHEKILTRYTQSLAFAPANSLQMALAYSNRSALLYHCGKYVDCMLDIERAMRYEPLCIKIKKKLIDRKVMCLKYFDGEVFDRLTANDESSTKDADRIEMLTKLLEKSKLEDQKLVSQKLVESTDKVAIKYNATFGRHLVATKNIEPGEIIFVQKPYVSHLNVRTPYSQCCNCLSYAYSSIPCENCNWFVFCSEKCKVDAMENSHPIECSIVPYILHFLGVIQQQVDEKLSFDGLSIKAFLKYLKIHGNNLEKLSKELEIIENFKDERCKGFIKNGKIEIDGFRSLFSLTHEYPITEMRRFIIFASVTLVCLMKFTNIFGKVEPFPNLQAIANLDSRAVFVGALLLRLVQIISINSHVVMNSNDNCKYGSSMAKCRVELTCIRGVSITPLASLINHSCNPNARRCFGKNQEFILYAIQPIKKNYQIFDCYYCPFYDGPVLERANMLKMFFGFNCKCDACLNKWTHYSLTQLNSKNLDNVPLNIKEMSTWKKNQELIMKIETKDNFDKIAALNIMSKAISYSVLHLPQDSIITCKLFRTLVKLFEDTYGYDTQVFNHCFGQKNVD</sequence>
<dbReference type="Gene3D" id="2.170.270.10">
    <property type="entry name" value="SET domain"/>
    <property type="match status" value="2"/>
</dbReference>
<dbReference type="AlphaFoldDB" id="A0ABD2VU68"/>
<dbReference type="PANTHER" id="PTHR46165">
    <property type="entry name" value="SET AND MYND DOMAIN-CONTAINING PROTEIN 4"/>
    <property type="match status" value="1"/>
</dbReference>
<reference evidence="8 9" key="1">
    <citation type="journal article" date="2024" name="bioRxiv">
        <title>A reference genome for Trichogramma kaykai: A tiny desert-dwelling parasitoid wasp with competing sex-ratio distorters.</title>
        <authorList>
            <person name="Culotta J."/>
            <person name="Lindsey A.R."/>
        </authorList>
    </citation>
    <scope>NUCLEOTIDE SEQUENCE [LARGE SCALE GENOMIC DNA]</scope>
    <source>
        <strain evidence="8 9">KSX58</strain>
    </source>
</reference>
<dbReference type="InterPro" id="IPR046341">
    <property type="entry name" value="SET_dom_sf"/>
</dbReference>
<keyword evidence="5" id="KW-0863">Zinc-finger</keyword>
<dbReference type="GO" id="GO:0008757">
    <property type="term" value="F:S-adenosylmethionine-dependent methyltransferase activity"/>
    <property type="evidence" value="ECO:0007669"/>
    <property type="project" value="UniProtKB-ARBA"/>
</dbReference>
<evidence type="ECO:0000256" key="5">
    <source>
        <dbReference type="ARBA" id="ARBA00022771"/>
    </source>
</evidence>
<name>A0ABD2VU68_9HYME</name>
<evidence type="ECO:0000256" key="2">
    <source>
        <dbReference type="ARBA" id="ARBA00022679"/>
    </source>
</evidence>
<dbReference type="EMBL" id="JBJJXI010000177">
    <property type="protein sequence ID" value="KAL3384238.1"/>
    <property type="molecule type" value="Genomic_DNA"/>
</dbReference>
<organism evidence="8 9">
    <name type="scientific">Trichogramma kaykai</name>
    <dbReference type="NCBI Taxonomy" id="54128"/>
    <lineage>
        <taxon>Eukaryota</taxon>
        <taxon>Metazoa</taxon>
        <taxon>Ecdysozoa</taxon>
        <taxon>Arthropoda</taxon>
        <taxon>Hexapoda</taxon>
        <taxon>Insecta</taxon>
        <taxon>Pterygota</taxon>
        <taxon>Neoptera</taxon>
        <taxon>Endopterygota</taxon>
        <taxon>Hymenoptera</taxon>
        <taxon>Apocrita</taxon>
        <taxon>Proctotrupomorpha</taxon>
        <taxon>Chalcidoidea</taxon>
        <taxon>Trichogrammatidae</taxon>
        <taxon>Trichogramma</taxon>
    </lineage>
</organism>
<evidence type="ECO:0000259" key="7">
    <source>
        <dbReference type="PROSITE" id="PS50280"/>
    </source>
</evidence>
<dbReference type="GO" id="GO:0008276">
    <property type="term" value="F:protein methyltransferase activity"/>
    <property type="evidence" value="ECO:0007669"/>
    <property type="project" value="UniProtKB-ARBA"/>
</dbReference>
<dbReference type="GO" id="GO:0008270">
    <property type="term" value="F:zinc ion binding"/>
    <property type="evidence" value="ECO:0007669"/>
    <property type="project" value="UniProtKB-KW"/>
</dbReference>